<proteinExistence type="predicted"/>
<dbReference type="InterPro" id="IPR012091">
    <property type="entry name" value="Pept_M54_archaemetzncn_arc/bac"/>
</dbReference>
<evidence type="ECO:0000256" key="1">
    <source>
        <dbReference type="ARBA" id="ARBA00001947"/>
    </source>
</evidence>
<gene>
    <name evidence="7" type="ORF">EGH25_07950</name>
</gene>
<dbReference type="Proteomes" id="UP001149411">
    <property type="component" value="Unassembled WGS sequence"/>
</dbReference>
<accession>A0A9Q4C4T9</accession>
<dbReference type="CDD" id="cd11375">
    <property type="entry name" value="Peptidase_M54"/>
    <property type="match status" value="1"/>
</dbReference>
<keyword evidence="2" id="KW-0645">Protease</keyword>
<dbReference type="AlphaFoldDB" id="A0A9Q4C4T9"/>
<reference evidence="7" key="1">
    <citation type="submission" date="2022-09" db="EMBL/GenBank/DDBJ databases">
        <title>Haloadaptaus new haloarchaeum isolated from saline soil.</title>
        <authorList>
            <person name="Duran-Viseras A."/>
            <person name="Sanchez-Porro C."/>
            <person name="Ventosa A."/>
        </authorList>
    </citation>
    <scope>NUCLEOTIDE SEQUENCE</scope>
    <source>
        <strain evidence="7">F3-133</strain>
    </source>
</reference>
<dbReference type="PANTHER" id="PTHR15910">
    <property type="entry name" value="ARCHAEMETZINCIN"/>
    <property type="match status" value="1"/>
</dbReference>
<keyword evidence="8" id="KW-1185">Reference proteome</keyword>
<dbReference type="EMBL" id="RKLV01000007">
    <property type="protein sequence ID" value="MCX2819283.1"/>
    <property type="molecule type" value="Genomic_DNA"/>
</dbReference>
<dbReference type="InterPro" id="IPR012962">
    <property type="entry name" value="Pept_M54_archaemetzincn"/>
</dbReference>
<dbReference type="Pfam" id="PF07998">
    <property type="entry name" value="Peptidase_M54"/>
    <property type="match status" value="1"/>
</dbReference>
<dbReference type="InterPro" id="IPR024079">
    <property type="entry name" value="MetalloPept_cat_dom_sf"/>
</dbReference>
<dbReference type="Gene3D" id="3.40.390.10">
    <property type="entry name" value="Collagenase (Catalytic Domain)"/>
    <property type="match status" value="1"/>
</dbReference>
<keyword evidence="6 7" id="KW-0482">Metalloprotease</keyword>
<protein>
    <submittedName>
        <fullName evidence="7">Archaemetzincin family Zn-dependent metalloprotease</fullName>
    </submittedName>
</protein>
<evidence type="ECO:0000313" key="7">
    <source>
        <dbReference type="EMBL" id="MCX2819283.1"/>
    </source>
</evidence>
<name>A0A9Q4C4T9_9EURY</name>
<evidence type="ECO:0000256" key="4">
    <source>
        <dbReference type="ARBA" id="ARBA00022801"/>
    </source>
</evidence>
<dbReference type="GO" id="GO:0006508">
    <property type="term" value="P:proteolysis"/>
    <property type="evidence" value="ECO:0007669"/>
    <property type="project" value="UniProtKB-KW"/>
</dbReference>
<comment type="cofactor">
    <cofactor evidence="1">
        <name>Zn(2+)</name>
        <dbReference type="ChEBI" id="CHEBI:29105"/>
    </cofactor>
</comment>
<evidence type="ECO:0000256" key="6">
    <source>
        <dbReference type="ARBA" id="ARBA00023049"/>
    </source>
</evidence>
<comment type="caution">
    <text evidence="7">The sequence shown here is derived from an EMBL/GenBank/DDBJ whole genome shotgun (WGS) entry which is preliminary data.</text>
</comment>
<evidence type="ECO:0000256" key="2">
    <source>
        <dbReference type="ARBA" id="ARBA00022670"/>
    </source>
</evidence>
<dbReference type="PIRSF" id="PIRSF005785">
    <property type="entry name" value="Zn-prot_arch"/>
    <property type="match status" value="1"/>
</dbReference>
<keyword evidence="3" id="KW-0479">Metal-binding</keyword>
<evidence type="ECO:0000256" key="5">
    <source>
        <dbReference type="ARBA" id="ARBA00022833"/>
    </source>
</evidence>
<dbReference type="GO" id="GO:0008270">
    <property type="term" value="F:zinc ion binding"/>
    <property type="evidence" value="ECO:0007669"/>
    <property type="project" value="InterPro"/>
</dbReference>
<dbReference type="RefSeq" id="WP_266087418.1">
    <property type="nucleotide sequence ID" value="NZ_RKLV01000007.1"/>
</dbReference>
<dbReference type="GO" id="GO:0008237">
    <property type="term" value="F:metallopeptidase activity"/>
    <property type="evidence" value="ECO:0007669"/>
    <property type="project" value="UniProtKB-KW"/>
</dbReference>
<dbReference type="PANTHER" id="PTHR15910:SF1">
    <property type="entry name" value="ARCHAEMETZINCIN-2"/>
    <property type="match status" value="1"/>
</dbReference>
<dbReference type="NCBIfam" id="NF033823">
    <property type="entry name" value="archmetzin"/>
    <property type="match status" value="1"/>
</dbReference>
<organism evidence="7 8">
    <name type="scientific">Halorutilus salinus</name>
    <dbReference type="NCBI Taxonomy" id="2487751"/>
    <lineage>
        <taxon>Archaea</taxon>
        <taxon>Methanobacteriati</taxon>
        <taxon>Methanobacteriota</taxon>
        <taxon>Stenosarchaea group</taxon>
        <taxon>Halobacteria</taxon>
        <taxon>Halorutilales</taxon>
        <taxon>Halorutilaceae</taxon>
        <taxon>Halorutilus</taxon>
    </lineage>
</organism>
<evidence type="ECO:0000256" key="3">
    <source>
        <dbReference type="ARBA" id="ARBA00022723"/>
    </source>
</evidence>
<sequence length="171" mass="19217">MRIDLVPVGELEDGVVGTSREVLRERYGVEVVTRSSVAVPDQAYDRSSGQYNAERIIDVAESVGHGDKNLAVTDVDIFYRQRNFVFGLAYLDGRGCVVSTNRLRMTADGGHEEDDGETFFDRVRKEVVHEVGHTLGLRHCDKDTCVMSFSPTVREVDQKYERPCRGCSRDV</sequence>
<keyword evidence="4" id="KW-0378">Hydrolase</keyword>
<evidence type="ECO:0000313" key="8">
    <source>
        <dbReference type="Proteomes" id="UP001149411"/>
    </source>
</evidence>
<dbReference type="SUPFAM" id="SSF55486">
    <property type="entry name" value="Metalloproteases ('zincins'), catalytic domain"/>
    <property type="match status" value="1"/>
</dbReference>
<keyword evidence="5" id="KW-0862">Zinc</keyword>